<accession>A0A1M4Z4T3</accession>
<keyword evidence="1" id="KW-1133">Transmembrane helix</keyword>
<name>A0A1M4Z4T3_9BACE</name>
<keyword evidence="1" id="KW-0812">Transmembrane</keyword>
<evidence type="ECO:0000313" key="3">
    <source>
        <dbReference type="Proteomes" id="UP000184509"/>
    </source>
</evidence>
<dbReference type="EMBL" id="FQTV01000005">
    <property type="protein sequence ID" value="SHF13020.1"/>
    <property type="molecule type" value="Genomic_DNA"/>
</dbReference>
<evidence type="ECO:0000313" key="2">
    <source>
        <dbReference type="EMBL" id="SHF13020.1"/>
    </source>
</evidence>
<dbReference type="AlphaFoldDB" id="A0A1M4Z4T3"/>
<sequence>MQLPSAVDGYLIVNYYITLHFFDLLFFSKRTIFALIIH</sequence>
<reference evidence="2 3" key="1">
    <citation type="submission" date="2016-11" db="EMBL/GenBank/DDBJ databases">
        <authorList>
            <person name="Jaros S."/>
            <person name="Januszkiewicz K."/>
            <person name="Wedrychowicz H."/>
        </authorList>
    </citation>
    <scope>NUCLEOTIDE SEQUENCE [LARGE SCALE GENOMIC DNA]</scope>
    <source>
        <strain evidence="2 3">DSM 26991</strain>
    </source>
</reference>
<proteinExistence type="predicted"/>
<organism evidence="2 3">
    <name type="scientific">Bacteroides luti</name>
    <dbReference type="NCBI Taxonomy" id="1297750"/>
    <lineage>
        <taxon>Bacteria</taxon>
        <taxon>Pseudomonadati</taxon>
        <taxon>Bacteroidota</taxon>
        <taxon>Bacteroidia</taxon>
        <taxon>Bacteroidales</taxon>
        <taxon>Bacteroidaceae</taxon>
        <taxon>Bacteroides</taxon>
    </lineage>
</organism>
<protein>
    <submittedName>
        <fullName evidence="2">Uncharacterized protein</fullName>
    </submittedName>
</protein>
<dbReference type="Proteomes" id="UP000184509">
    <property type="component" value="Unassembled WGS sequence"/>
</dbReference>
<feature type="transmembrane region" description="Helical" evidence="1">
    <location>
        <begin position="12"/>
        <end position="37"/>
    </location>
</feature>
<keyword evidence="3" id="KW-1185">Reference proteome</keyword>
<gene>
    <name evidence="2" type="ORF">SAMN05444405_105170</name>
</gene>
<keyword evidence="1" id="KW-0472">Membrane</keyword>
<evidence type="ECO:0000256" key="1">
    <source>
        <dbReference type="SAM" id="Phobius"/>
    </source>
</evidence>